<dbReference type="AlphaFoldDB" id="M7BUM8"/>
<evidence type="ECO:0000313" key="2">
    <source>
        <dbReference type="Proteomes" id="UP000031443"/>
    </source>
</evidence>
<gene>
    <name evidence="1" type="ORF">UY3_01184</name>
</gene>
<organism evidence="1 2">
    <name type="scientific">Chelonia mydas</name>
    <name type="common">Green sea-turtle</name>
    <name type="synonym">Chelonia agassizi</name>
    <dbReference type="NCBI Taxonomy" id="8469"/>
    <lineage>
        <taxon>Eukaryota</taxon>
        <taxon>Metazoa</taxon>
        <taxon>Chordata</taxon>
        <taxon>Craniata</taxon>
        <taxon>Vertebrata</taxon>
        <taxon>Euteleostomi</taxon>
        <taxon>Archelosauria</taxon>
        <taxon>Testudinata</taxon>
        <taxon>Testudines</taxon>
        <taxon>Cryptodira</taxon>
        <taxon>Durocryptodira</taxon>
        <taxon>Americhelydia</taxon>
        <taxon>Chelonioidea</taxon>
        <taxon>Cheloniidae</taxon>
        <taxon>Chelonia</taxon>
    </lineage>
</organism>
<reference evidence="2" key="1">
    <citation type="journal article" date="2013" name="Nat. Genet.">
        <title>The draft genomes of soft-shell turtle and green sea turtle yield insights into the development and evolution of the turtle-specific body plan.</title>
        <authorList>
            <person name="Wang Z."/>
            <person name="Pascual-Anaya J."/>
            <person name="Zadissa A."/>
            <person name="Li W."/>
            <person name="Niimura Y."/>
            <person name="Huang Z."/>
            <person name="Li C."/>
            <person name="White S."/>
            <person name="Xiong Z."/>
            <person name="Fang D."/>
            <person name="Wang B."/>
            <person name="Ming Y."/>
            <person name="Chen Y."/>
            <person name="Zheng Y."/>
            <person name="Kuraku S."/>
            <person name="Pignatelli M."/>
            <person name="Herrero J."/>
            <person name="Beal K."/>
            <person name="Nozawa M."/>
            <person name="Li Q."/>
            <person name="Wang J."/>
            <person name="Zhang H."/>
            <person name="Yu L."/>
            <person name="Shigenobu S."/>
            <person name="Wang J."/>
            <person name="Liu J."/>
            <person name="Flicek P."/>
            <person name="Searle S."/>
            <person name="Wang J."/>
            <person name="Kuratani S."/>
            <person name="Yin Y."/>
            <person name="Aken B."/>
            <person name="Zhang G."/>
            <person name="Irie N."/>
        </authorList>
    </citation>
    <scope>NUCLEOTIDE SEQUENCE [LARGE SCALE GENOMIC DNA]</scope>
</reference>
<sequence>MRNFSYVNSVAEVDVLRSTYRGVFTVVSRQLMLSRQLCLHSLLWWSTRVDGRALNRPPLDRSLPADPEGSVDKPTVATLTMQGGKKADYKSATLPRSAIEMQCVVHTL</sequence>
<dbReference type="EMBL" id="KB488627">
    <property type="protein sequence ID" value="EMP41556.1"/>
    <property type="molecule type" value="Genomic_DNA"/>
</dbReference>
<accession>M7BUM8</accession>
<dbReference type="Proteomes" id="UP000031443">
    <property type="component" value="Unassembled WGS sequence"/>
</dbReference>
<keyword evidence="2" id="KW-1185">Reference proteome</keyword>
<name>M7BUM8_CHEMY</name>
<proteinExistence type="predicted"/>
<evidence type="ECO:0000313" key="1">
    <source>
        <dbReference type="EMBL" id="EMP41556.1"/>
    </source>
</evidence>
<protein>
    <submittedName>
        <fullName evidence="1">Uncharacterized protein</fullName>
    </submittedName>
</protein>